<organism evidence="1">
    <name type="scientific">marine sediment metagenome</name>
    <dbReference type="NCBI Taxonomy" id="412755"/>
    <lineage>
        <taxon>unclassified sequences</taxon>
        <taxon>metagenomes</taxon>
        <taxon>ecological metagenomes</taxon>
    </lineage>
</organism>
<dbReference type="EMBL" id="LAZR01000655">
    <property type="protein sequence ID" value="KKN61524.1"/>
    <property type="molecule type" value="Genomic_DNA"/>
</dbReference>
<gene>
    <name evidence="1" type="ORF">LCGC14_0521120</name>
</gene>
<name>A0A0F9S382_9ZZZZ</name>
<accession>A0A0F9S382</accession>
<reference evidence="1" key="1">
    <citation type="journal article" date="2015" name="Nature">
        <title>Complex archaea that bridge the gap between prokaryotes and eukaryotes.</title>
        <authorList>
            <person name="Spang A."/>
            <person name="Saw J.H."/>
            <person name="Jorgensen S.L."/>
            <person name="Zaremba-Niedzwiedzka K."/>
            <person name="Martijn J."/>
            <person name="Lind A.E."/>
            <person name="van Eijk R."/>
            <person name="Schleper C."/>
            <person name="Guy L."/>
            <person name="Ettema T.J."/>
        </authorList>
    </citation>
    <scope>NUCLEOTIDE SEQUENCE</scope>
</reference>
<proteinExistence type="predicted"/>
<dbReference type="AlphaFoldDB" id="A0A0F9S382"/>
<comment type="caution">
    <text evidence="1">The sequence shown here is derived from an EMBL/GenBank/DDBJ whole genome shotgun (WGS) entry which is preliminary data.</text>
</comment>
<protein>
    <submittedName>
        <fullName evidence="1">Uncharacterized protein</fullName>
    </submittedName>
</protein>
<evidence type="ECO:0000313" key="1">
    <source>
        <dbReference type="EMBL" id="KKN61524.1"/>
    </source>
</evidence>
<sequence>MSRWLIIAMVGLFGWVPPAPSVSLRVQPRLAFVPVVWIVSVRVPPHPENRYLVIGYRMDGEDGWTTVSSMTLDGENERESPLGPRGREIRQTRPGSYTMLAQVKNGLGAVTAQDRVRLQVLKWGG</sequence>